<dbReference type="Proteomes" id="UP000807342">
    <property type="component" value="Unassembled WGS sequence"/>
</dbReference>
<evidence type="ECO:0000313" key="3">
    <source>
        <dbReference type="Proteomes" id="UP000807342"/>
    </source>
</evidence>
<evidence type="ECO:0000256" key="1">
    <source>
        <dbReference type="SAM" id="Phobius"/>
    </source>
</evidence>
<name>A0A9P5XIY7_9AGAR</name>
<organism evidence="2 3">
    <name type="scientific">Macrolepiota fuliginosa MF-IS2</name>
    <dbReference type="NCBI Taxonomy" id="1400762"/>
    <lineage>
        <taxon>Eukaryota</taxon>
        <taxon>Fungi</taxon>
        <taxon>Dikarya</taxon>
        <taxon>Basidiomycota</taxon>
        <taxon>Agaricomycotina</taxon>
        <taxon>Agaricomycetes</taxon>
        <taxon>Agaricomycetidae</taxon>
        <taxon>Agaricales</taxon>
        <taxon>Agaricineae</taxon>
        <taxon>Agaricaceae</taxon>
        <taxon>Macrolepiota</taxon>
    </lineage>
</organism>
<keyword evidence="1" id="KW-0812">Transmembrane</keyword>
<dbReference type="EMBL" id="MU151081">
    <property type="protein sequence ID" value="KAF9451738.1"/>
    <property type="molecule type" value="Genomic_DNA"/>
</dbReference>
<gene>
    <name evidence="2" type="ORF">P691DRAFT_330690</name>
</gene>
<reference evidence="2" key="1">
    <citation type="submission" date="2020-11" db="EMBL/GenBank/DDBJ databases">
        <authorList>
            <consortium name="DOE Joint Genome Institute"/>
            <person name="Ahrendt S."/>
            <person name="Riley R."/>
            <person name="Andreopoulos W."/>
            <person name="Labutti K."/>
            <person name="Pangilinan J."/>
            <person name="Ruiz-Duenas F.J."/>
            <person name="Barrasa J.M."/>
            <person name="Sanchez-Garcia M."/>
            <person name="Camarero S."/>
            <person name="Miyauchi S."/>
            <person name="Serrano A."/>
            <person name="Linde D."/>
            <person name="Babiker R."/>
            <person name="Drula E."/>
            <person name="Ayuso-Fernandez I."/>
            <person name="Pacheco R."/>
            <person name="Padilla G."/>
            <person name="Ferreira P."/>
            <person name="Barriuso J."/>
            <person name="Kellner H."/>
            <person name="Castanera R."/>
            <person name="Alfaro M."/>
            <person name="Ramirez L."/>
            <person name="Pisabarro A.G."/>
            <person name="Kuo A."/>
            <person name="Tritt A."/>
            <person name="Lipzen A."/>
            <person name="He G."/>
            <person name="Yan M."/>
            <person name="Ng V."/>
            <person name="Cullen D."/>
            <person name="Martin F."/>
            <person name="Rosso M.-N."/>
            <person name="Henrissat B."/>
            <person name="Hibbett D."/>
            <person name="Martinez A.T."/>
            <person name="Grigoriev I.V."/>
        </authorList>
    </citation>
    <scope>NUCLEOTIDE SEQUENCE</scope>
    <source>
        <strain evidence="2">MF-IS2</strain>
    </source>
</reference>
<proteinExistence type="predicted"/>
<accession>A0A9P5XIY7</accession>
<sequence length="113" mass="12499">MDRGCAMNLEADISGTAGTIREVHGLPGNFRVRYPLAGPLLLALPPARCDQPISREVVESSTSYLLTTSCHADPLWGFTFYCLVVFIPSVLYHAWSDKHSSFSPEPTIYHPAY</sequence>
<evidence type="ECO:0000313" key="2">
    <source>
        <dbReference type="EMBL" id="KAF9451738.1"/>
    </source>
</evidence>
<comment type="caution">
    <text evidence="2">The sequence shown here is derived from an EMBL/GenBank/DDBJ whole genome shotgun (WGS) entry which is preliminary data.</text>
</comment>
<feature type="transmembrane region" description="Helical" evidence="1">
    <location>
        <begin position="75"/>
        <end position="95"/>
    </location>
</feature>
<protein>
    <submittedName>
        <fullName evidence="2">Uncharacterized protein</fullName>
    </submittedName>
</protein>
<keyword evidence="1" id="KW-0472">Membrane</keyword>
<dbReference type="AlphaFoldDB" id="A0A9P5XIY7"/>
<keyword evidence="1" id="KW-1133">Transmembrane helix</keyword>
<keyword evidence="3" id="KW-1185">Reference proteome</keyword>